<protein>
    <recommendedName>
        <fullName evidence="4">Fimbrial subunit protein C-terminal domain-containing protein</fullName>
    </recommendedName>
</protein>
<dbReference type="HOGENOM" id="CLU_034629_0_0_10"/>
<feature type="signal peptide" evidence="1">
    <location>
        <begin position="1"/>
        <end position="18"/>
    </location>
</feature>
<feature type="chain" id="PRO_5002753559" description="Fimbrial subunit protein C-terminal domain-containing protein" evidence="1">
    <location>
        <begin position="19"/>
        <end position="572"/>
    </location>
</feature>
<name>B0NUK1_BACSE</name>
<dbReference type="RefSeq" id="WP_005657243.1">
    <property type="nucleotide sequence ID" value="NZ_CP102262.1"/>
</dbReference>
<dbReference type="GeneID" id="31798374"/>
<organism evidence="2 3">
    <name type="scientific">Bacteroides stercoris ATCC 43183</name>
    <dbReference type="NCBI Taxonomy" id="449673"/>
    <lineage>
        <taxon>Bacteria</taxon>
        <taxon>Pseudomonadati</taxon>
        <taxon>Bacteroidota</taxon>
        <taxon>Bacteroidia</taxon>
        <taxon>Bacteroidales</taxon>
        <taxon>Bacteroidaceae</taxon>
        <taxon>Bacteroides</taxon>
    </lineage>
</organism>
<evidence type="ECO:0008006" key="4">
    <source>
        <dbReference type="Google" id="ProtNLM"/>
    </source>
</evidence>
<dbReference type="AlphaFoldDB" id="B0NUK1"/>
<dbReference type="EMBL" id="ABFZ02000022">
    <property type="protein sequence ID" value="EDS14044.1"/>
    <property type="molecule type" value="Genomic_DNA"/>
</dbReference>
<dbReference type="Proteomes" id="UP000004713">
    <property type="component" value="Unassembled WGS sequence"/>
</dbReference>
<comment type="caution">
    <text evidence="2">The sequence shown here is derived from an EMBL/GenBank/DDBJ whole genome shotgun (WGS) entry which is preliminary data.</text>
</comment>
<keyword evidence="1" id="KW-0732">Signal</keyword>
<dbReference type="PROSITE" id="PS51257">
    <property type="entry name" value="PROKAR_LIPOPROTEIN"/>
    <property type="match status" value="1"/>
</dbReference>
<dbReference type="eggNOG" id="ENOG502ZHRM">
    <property type="taxonomic scope" value="Bacteria"/>
</dbReference>
<evidence type="ECO:0000313" key="2">
    <source>
        <dbReference type="EMBL" id="EDS14044.1"/>
    </source>
</evidence>
<evidence type="ECO:0000256" key="1">
    <source>
        <dbReference type="SAM" id="SignalP"/>
    </source>
</evidence>
<sequence>MKRRLLNIVMAAFIGCFAACSEEEIISTQNGTPKEVTVTAQIPAGAATRNVGVDNVINDNQLRCILSVVNNQDKSEITRIEKPVGADDTKISFTFSVESGIDYSCLFWADYIDLNANEAEGKYADKYYNTANLQAISVKVDETDAANNVKLFNNAAADAFCGVLSKDMIADSEAPSIALKRPFAQLNLKPTADDKWKDQITTMDIEFNMPGEFNMLTGKAAGTKTTVKATGVTREADDALYFSTYLFIEDPTMPEPKFNSDIQIKFNVAESQTPVERTIKAGFTVKPNTEINGEANLSKEEDINVDVTIDGEKEDPNAPKVGQYLYADGTWGDTYNAEGEQKSIGIIFADAKDKTDNSEYGKDGMKIYGYAMALTNISTARTNITEGELNLSNTINVNNAWFKDYNGFTYTKSLIENVGDGFNDWTQWNTSNPINANNLSQWYIPSACQLLEMTEITIGRNEAITYFNNAEINFPAITKNEKLAQAYLTAYQNQSNIWSGLFSTGANGSGLANIISSTACDAKNLYGIQLQRTTAAPENKEQIPAETYNQIYRYAPSNVNIRPIITIFKAIN</sequence>
<reference evidence="2 3" key="1">
    <citation type="submission" date="2007-11" db="EMBL/GenBank/DDBJ databases">
        <title>Draft genome sequence of Bacteroides stercoris(ATCC 43183).</title>
        <authorList>
            <person name="Sudarsanam P."/>
            <person name="Ley R."/>
            <person name="Guruge J."/>
            <person name="Turnbaugh P.J."/>
            <person name="Mahowald M."/>
            <person name="Liep D."/>
            <person name="Gordon J."/>
        </authorList>
    </citation>
    <scope>NUCLEOTIDE SEQUENCE [LARGE SCALE GENOMIC DNA]</scope>
    <source>
        <strain evidence="2 3">ATCC 43183</strain>
    </source>
</reference>
<gene>
    <name evidence="2" type="ORF">BACSTE_03187</name>
</gene>
<evidence type="ECO:0000313" key="3">
    <source>
        <dbReference type="Proteomes" id="UP000004713"/>
    </source>
</evidence>
<proteinExistence type="predicted"/>
<reference evidence="2 3" key="2">
    <citation type="submission" date="2007-11" db="EMBL/GenBank/DDBJ databases">
        <authorList>
            <person name="Fulton L."/>
            <person name="Clifton S."/>
            <person name="Fulton B."/>
            <person name="Xu J."/>
            <person name="Minx P."/>
            <person name="Pepin K.H."/>
            <person name="Johnson M."/>
            <person name="Thiruvilangam P."/>
            <person name="Bhonagiri V."/>
            <person name="Nash W.E."/>
            <person name="Mardis E.R."/>
            <person name="Wilson R.K."/>
        </authorList>
    </citation>
    <scope>NUCLEOTIDE SEQUENCE [LARGE SCALE GENOMIC DNA]</scope>
    <source>
        <strain evidence="2 3">ATCC 43183</strain>
    </source>
</reference>
<accession>B0NUK1</accession>